<dbReference type="PANTHER" id="PTHR30055:SF234">
    <property type="entry name" value="HTH-TYPE TRANSCRIPTIONAL REGULATOR BETI"/>
    <property type="match status" value="1"/>
</dbReference>
<evidence type="ECO:0000256" key="4">
    <source>
        <dbReference type="PROSITE-ProRule" id="PRU00335"/>
    </source>
</evidence>
<dbReference type="Pfam" id="PF21351">
    <property type="entry name" value="TetR_C_41"/>
    <property type="match status" value="1"/>
</dbReference>
<dbReference type="EMBL" id="DQ022078">
    <property type="protein sequence ID" value="AAZ48945.1"/>
    <property type="molecule type" value="Genomic_DNA"/>
</dbReference>
<reference evidence="6" key="1">
    <citation type="journal article" date="2006" name="Appl. Environ. Microbiol.">
        <title>Isolation and biochemical characterization of two novel metagenome-derived esterases.</title>
        <authorList>
            <person name="Elend C."/>
            <person name="Schmeisser C."/>
            <person name="Leggewie C."/>
            <person name="Babiak P."/>
            <person name="Carballeira J.D."/>
            <person name="Steele H.L."/>
            <person name="Reymond J.L."/>
            <person name="Jaeger K.E."/>
            <person name="Streit W.R."/>
        </authorList>
    </citation>
    <scope>NUCLEOTIDE SEQUENCE</scope>
</reference>
<keyword evidence="2 4" id="KW-0238">DNA-binding</keyword>
<dbReference type="PANTHER" id="PTHR30055">
    <property type="entry name" value="HTH-TYPE TRANSCRIPTIONAL REGULATOR RUTR"/>
    <property type="match status" value="1"/>
</dbReference>
<dbReference type="AlphaFoldDB" id="Q1I1A9"/>
<dbReference type="GO" id="GO:0000976">
    <property type="term" value="F:transcription cis-regulatory region binding"/>
    <property type="evidence" value="ECO:0007669"/>
    <property type="project" value="TreeGrafter"/>
</dbReference>
<accession>Q1I1A9</accession>
<feature type="domain" description="HTH tetR-type" evidence="5">
    <location>
        <begin position="10"/>
        <end position="70"/>
    </location>
</feature>
<sequence length="197" mass="21007">MAKRTAEDAAQTRADILAKATALFAEQGYAGTSAREISAAAGVTVGAMFHHFESKLALFEKVFESLELRLDAQAKAASKPELGLGALETFLAGVRSSLDFAEQRDFHRIVFVEAPVVLGEAKWREVDSRLGLKTVMAGTRALMAADLIAEQPVKPVAIMLLGAMNAAGFAIARGEDGIDKDALVDALRLLIIGPKRN</sequence>
<dbReference type="Pfam" id="PF00440">
    <property type="entry name" value="TetR_N"/>
    <property type="match status" value="1"/>
</dbReference>
<dbReference type="SUPFAM" id="SSF46689">
    <property type="entry name" value="Homeodomain-like"/>
    <property type="match status" value="1"/>
</dbReference>
<dbReference type="InterPro" id="IPR009057">
    <property type="entry name" value="Homeodomain-like_sf"/>
</dbReference>
<dbReference type="InterPro" id="IPR001647">
    <property type="entry name" value="HTH_TetR"/>
</dbReference>
<evidence type="ECO:0000256" key="3">
    <source>
        <dbReference type="ARBA" id="ARBA00023163"/>
    </source>
</evidence>
<dbReference type="GO" id="GO:0003700">
    <property type="term" value="F:DNA-binding transcription factor activity"/>
    <property type="evidence" value="ECO:0007669"/>
    <property type="project" value="TreeGrafter"/>
</dbReference>
<name>Q1I1A9_9BACT</name>
<dbReference type="PRINTS" id="PR00455">
    <property type="entry name" value="HTHTETR"/>
</dbReference>
<dbReference type="InterPro" id="IPR023772">
    <property type="entry name" value="DNA-bd_HTH_TetR-type_CS"/>
</dbReference>
<proteinExistence type="predicted"/>
<organism evidence="6">
    <name type="scientific">uncultured bacterium WWRS-2005</name>
    <dbReference type="NCBI Taxonomy" id="334761"/>
    <lineage>
        <taxon>Bacteria</taxon>
        <taxon>environmental samples</taxon>
    </lineage>
</organism>
<dbReference type="InterPro" id="IPR050109">
    <property type="entry name" value="HTH-type_TetR-like_transc_reg"/>
</dbReference>
<dbReference type="PROSITE" id="PS50977">
    <property type="entry name" value="HTH_TETR_2"/>
    <property type="match status" value="1"/>
</dbReference>
<protein>
    <submittedName>
        <fullName evidence="6">Putative transcriptional regulator</fullName>
    </submittedName>
</protein>
<evidence type="ECO:0000259" key="5">
    <source>
        <dbReference type="PROSITE" id="PS50977"/>
    </source>
</evidence>
<keyword evidence="3" id="KW-0804">Transcription</keyword>
<feature type="DNA-binding region" description="H-T-H motif" evidence="4">
    <location>
        <begin position="33"/>
        <end position="52"/>
    </location>
</feature>
<dbReference type="PROSITE" id="PS01081">
    <property type="entry name" value="HTH_TETR_1"/>
    <property type="match status" value="1"/>
</dbReference>
<dbReference type="Gene3D" id="1.10.357.10">
    <property type="entry name" value="Tetracycline Repressor, domain 2"/>
    <property type="match status" value="1"/>
</dbReference>
<gene>
    <name evidence="6" type="ORF">a3.015</name>
</gene>
<keyword evidence="1" id="KW-0805">Transcription regulation</keyword>
<dbReference type="InterPro" id="IPR049484">
    <property type="entry name" value="Rv0078-like_C"/>
</dbReference>
<evidence type="ECO:0000256" key="1">
    <source>
        <dbReference type="ARBA" id="ARBA00023015"/>
    </source>
</evidence>
<evidence type="ECO:0000313" key="6">
    <source>
        <dbReference type="EMBL" id="AAZ48945.1"/>
    </source>
</evidence>
<evidence type="ECO:0000256" key="2">
    <source>
        <dbReference type="ARBA" id="ARBA00023125"/>
    </source>
</evidence>